<name>F4PG45_CACFS</name>
<protein>
    <recommendedName>
        <fullName evidence="2">Protein kinase domain-containing protein</fullName>
    </recommendedName>
</protein>
<dbReference type="Pfam" id="PF05725">
    <property type="entry name" value="FNIP"/>
    <property type="match status" value="13"/>
</dbReference>
<dbReference type="GO" id="GO:0005524">
    <property type="term" value="F:ATP binding"/>
    <property type="evidence" value="ECO:0007669"/>
    <property type="project" value="InterPro"/>
</dbReference>
<dbReference type="InterPro" id="IPR008271">
    <property type="entry name" value="Ser/Thr_kinase_AS"/>
</dbReference>
<feature type="domain" description="Protein kinase" evidence="2">
    <location>
        <begin position="670"/>
        <end position="1006"/>
    </location>
</feature>
<keyword evidence="4" id="KW-1185">Reference proteome</keyword>
<evidence type="ECO:0000259" key="2">
    <source>
        <dbReference type="PROSITE" id="PS50011"/>
    </source>
</evidence>
<dbReference type="EMBL" id="GL883006">
    <property type="protein sequence ID" value="EGG24679.1"/>
    <property type="molecule type" value="Genomic_DNA"/>
</dbReference>
<gene>
    <name evidence="3" type="ORF">DFA_02923</name>
</gene>
<organism evidence="3 4">
    <name type="scientific">Cavenderia fasciculata</name>
    <name type="common">Slime mold</name>
    <name type="synonym">Dictyostelium fasciculatum</name>
    <dbReference type="NCBI Taxonomy" id="261658"/>
    <lineage>
        <taxon>Eukaryota</taxon>
        <taxon>Amoebozoa</taxon>
        <taxon>Evosea</taxon>
        <taxon>Eumycetozoa</taxon>
        <taxon>Dictyostelia</taxon>
        <taxon>Acytosteliales</taxon>
        <taxon>Cavenderiaceae</taxon>
        <taxon>Cavenderia</taxon>
    </lineage>
</organism>
<comment type="similarity">
    <text evidence="1">Belongs to the protein kinase superfamily. STE Ser/Thr protein kinase family.</text>
</comment>
<proteinExistence type="inferred from homology"/>
<dbReference type="RefSeq" id="XP_004362530.1">
    <property type="nucleotide sequence ID" value="XM_004362473.1"/>
</dbReference>
<evidence type="ECO:0000313" key="3">
    <source>
        <dbReference type="EMBL" id="EGG24679.1"/>
    </source>
</evidence>
<dbReference type="GO" id="GO:0004672">
    <property type="term" value="F:protein kinase activity"/>
    <property type="evidence" value="ECO:0007669"/>
    <property type="project" value="InterPro"/>
</dbReference>
<dbReference type="Proteomes" id="UP000007797">
    <property type="component" value="Unassembled WGS sequence"/>
</dbReference>
<evidence type="ECO:0000256" key="1">
    <source>
        <dbReference type="ARBA" id="ARBA00025754"/>
    </source>
</evidence>
<dbReference type="KEGG" id="dfa:DFA_02923"/>
<dbReference type="InterPro" id="IPR051251">
    <property type="entry name" value="STK_FNIP-Repeat"/>
</dbReference>
<dbReference type="PANTHER" id="PTHR32134:SF178">
    <property type="entry name" value="FNIP REPEAT-CONTAINING PROTEIN"/>
    <property type="match status" value="1"/>
</dbReference>
<dbReference type="PROSITE" id="PS00108">
    <property type="entry name" value="PROTEIN_KINASE_ST"/>
    <property type="match status" value="1"/>
</dbReference>
<dbReference type="SUPFAM" id="SSF52058">
    <property type="entry name" value="L domain-like"/>
    <property type="match status" value="1"/>
</dbReference>
<dbReference type="OrthoDB" id="5337378at2759"/>
<evidence type="ECO:0000313" key="4">
    <source>
        <dbReference type="Proteomes" id="UP000007797"/>
    </source>
</evidence>
<dbReference type="InterPro" id="IPR008615">
    <property type="entry name" value="FNIP"/>
</dbReference>
<dbReference type="SMART" id="SM00220">
    <property type="entry name" value="S_TKc"/>
    <property type="match status" value="1"/>
</dbReference>
<dbReference type="SUPFAM" id="SSF56112">
    <property type="entry name" value="Protein kinase-like (PK-like)"/>
    <property type="match status" value="1"/>
</dbReference>
<dbReference type="InterPro" id="IPR032675">
    <property type="entry name" value="LRR_dom_sf"/>
</dbReference>
<dbReference type="Pfam" id="PF00069">
    <property type="entry name" value="Pkinase"/>
    <property type="match status" value="1"/>
</dbReference>
<dbReference type="PROSITE" id="PS50011">
    <property type="entry name" value="PROTEIN_KINASE_DOM"/>
    <property type="match status" value="1"/>
</dbReference>
<accession>F4PG45</accession>
<dbReference type="PANTHER" id="PTHR32134">
    <property type="entry name" value="FNIP REPEAT-CONTAINING PROTEIN"/>
    <property type="match status" value="1"/>
</dbReference>
<dbReference type="InterPro" id="IPR011009">
    <property type="entry name" value="Kinase-like_dom_sf"/>
</dbReference>
<dbReference type="Gene3D" id="1.10.510.10">
    <property type="entry name" value="Transferase(Phosphotransferase) domain 1"/>
    <property type="match status" value="1"/>
</dbReference>
<dbReference type="InterPro" id="IPR000719">
    <property type="entry name" value="Prot_kinase_dom"/>
</dbReference>
<dbReference type="GeneID" id="14876726"/>
<sequence length="1309" mass="146916">MDTDNNQIEAHSLIIYDMLLLPGALPSTIQSLTFGDSYNQPISVGVLPPTLQSLTFGDGYNQPISVGVLPESLQSLTFGDSYNQAISVGTLPSTLQSLTFGDSYNQAISDGVLPSSLQSLTFGDSYNQEIPVGVLPSSLQSLVFGNEYNQAISVGVLPSSLQSLTFDDRYNQAISVSYNQAISVGVLPSSLQSLTLGDNYNQPLSVGVLPSSLLSLTFGWHYNQPISVGVLPSTLQSLVFGDGYRQPLSVGVLPSSLLSLTFGWHYDQPISVGVLPSTLQSLVFGDGYRQPLSVGVLPSSLKSLTLGRFYEQPLSIGVLPSSLQSFFWEYNHPIPIGVFPSSLQSLTFGREYNQPISVGALPTSLQSLTFGDRFNQPISIGVLPSTLQSLTFGSEFNQPSIGVLPSTLQSLTFGYGFNQEISIGVLPSSLQSLELDQKRFLSTGVLPSSLQSLKLSYSNDQPLSVGVLPSSLQSLKLRYRNDQPLSVGELPSSLQSLEFYYYNKPLSRGVLPSSLQSLVFGNYFIQPLSPGVLPTSLQSLTFGDRYNQAISIGVLPSSLQSLTLNRHYDQPISFGVLPQSMQSLTFNIRGGDSTTILCDFKQSIQVSKNYIRIGLNGLVKLPSKIGSIIFTTTRSSPSDIDIAKCFSNQTTQSNTNLQSNPNSINRDPKYVLTYPISQTEYVTVNNNKYFKLYPYPYTANKVFLVLSESSRVLYVYKEMDYSKSKSIHDRAQFEVKCMKLFLNDDMFVQYKDHEDKTDELKYCILTLYYQGGDLDQLCQYKIKRNNTIKIKKNHRKVQQDFKYIKERHIWNYIERLTLILEKLSHHKIAHLDIKPLNLFIGEDGKIVLGDFGCSSHFIVDANQPQNQNAQTIMIVNNENHSINESSVSPITLLTNARGTRGYYSPESKQKQYYSKSDVYSLGCTLLKLLSCHPDDIANRNEFVENHKNGNFNVDLVKISSLRYSDALIRFVKELLIATHQDRLSPNDDLTVEDVGPYTQKITAPFLIDNRKIDPDAIELIFDGEFNSPLRALLPPTLLKLKLFGKFNQPIGYLDIPVSVETLIFGPSFNSPLDSTTLGGSLKAIVFGRSFNQRINLSQLKNPPYYFRLKSKQSDVQMPIINITTDIWNKEKQYNIFPKVINHEFDIFAKVIDNEIDIKHINIYHTGRGNVHSISTLNSFTNIHMHSKIILTIGEKCFGIGEINTENNVLSWKRNYLGILFKIDLKDVSVISFVQASKYEHLFYQIEKSFLKKQLKQNYTLHVKYPLVKMDKLFKLDNDNIHQMFEHDHQYLNIRFIPVPTEQDIEQQPK</sequence>
<reference evidence="4" key="1">
    <citation type="journal article" date="2011" name="Genome Res.">
        <title>Phylogeny-wide analysis of social amoeba genomes highlights ancient origins for complex intercellular communication.</title>
        <authorList>
            <person name="Heidel A.J."/>
            <person name="Lawal H.M."/>
            <person name="Felder M."/>
            <person name="Schilde C."/>
            <person name="Helps N.R."/>
            <person name="Tunggal B."/>
            <person name="Rivero F."/>
            <person name="John U."/>
            <person name="Schleicher M."/>
            <person name="Eichinger L."/>
            <person name="Platzer M."/>
            <person name="Noegel A.A."/>
            <person name="Schaap P."/>
            <person name="Gloeckner G."/>
        </authorList>
    </citation>
    <scope>NUCLEOTIDE SEQUENCE [LARGE SCALE GENOMIC DNA]</scope>
    <source>
        <strain evidence="4">SH3</strain>
    </source>
</reference>
<dbReference type="Gene3D" id="3.80.10.10">
    <property type="entry name" value="Ribonuclease Inhibitor"/>
    <property type="match status" value="2"/>
</dbReference>